<dbReference type="AlphaFoldDB" id="A0A3M7L4Q5"/>
<dbReference type="PANTHER" id="PTHR48050:SF13">
    <property type="entry name" value="STEROL 3-BETA-GLUCOSYLTRANSFERASE UGT80A2"/>
    <property type="match status" value="1"/>
</dbReference>
<organism evidence="1 2">
    <name type="scientific">Auxenochlorella protothecoides</name>
    <name type="common">Green microalga</name>
    <name type="synonym">Chlorella protothecoides</name>
    <dbReference type="NCBI Taxonomy" id="3075"/>
    <lineage>
        <taxon>Eukaryota</taxon>
        <taxon>Viridiplantae</taxon>
        <taxon>Chlorophyta</taxon>
        <taxon>core chlorophytes</taxon>
        <taxon>Trebouxiophyceae</taxon>
        <taxon>Chlorellales</taxon>
        <taxon>Chlorellaceae</taxon>
        <taxon>Auxenochlorella</taxon>
    </lineage>
</organism>
<dbReference type="PANTHER" id="PTHR48050">
    <property type="entry name" value="STEROL 3-BETA-GLUCOSYLTRANSFERASE"/>
    <property type="match status" value="1"/>
</dbReference>
<name>A0A3M7L4Q5_AUXPR</name>
<dbReference type="Gene3D" id="3.40.50.2000">
    <property type="entry name" value="Glycogen Phosphorylase B"/>
    <property type="match status" value="1"/>
</dbReference>
<dbReference type="InterPro" id="IPR050426">
    <property type="entry name" value="Glycosyltransferase_28"/>
</dbReference>
<gene>
    <name evidence="1" type="ORF">APUTEX25_001918</name>
</gene>
<comment type="caution">
    <text evidence="1">The sequence shown here is derived from an EMBL/GenBank/DDBJ whole genome shotgun (WGS) entry which is preliminary data.</text>
</comment>
<accession>A0A3M7L4Q5</accession>
<evidence type="ECO:0000313" key="1">
    <source>
        <dbReference type="EMBL" id="RMZ57718.1"/>
    </source>
</evidence>
<reference evidence="2" key="1">
    <citation type="journal article" date="2018" name="Algal Res.">
        <title>Characterization of plant carbon substrate utilization by Auxenochlorella protothecoides.</title>
        <authorList>
            <person name="Vogler B.W."/>
            <person name="Starkenburg S.R."/>
            <person name="Sudasinghe N."/>
            <person name="Schambach J.Y."/>
            <person name="Rollin J.A."/>
            <person name="Pattathil S."/>
            <person name="Barry A.N."/>
        </authorList>
    </citation>
    <scope>NUCLEOTIDE SEQUENCE [LARGE SCALE GENOMIC DNA]</scope>
    <source>
        <strain evidence="2">UTEX 25</strain>
    </source>
</reference>
<dbReference type="Proteomes" id="UP000279271">
    <property type="component" value="Unassembled WGS sequence"/>
</dbReference>
<protein>
    <submittedName>
        <fullName evidence="1">Uncharacterized protein</fullName>
    </submittedName>
</protein>
<dbReference type="SUPFAM" id="SSF53756">
    <property type="entry name" value="UDP-Glycosyltransferase/glycogen phosphorylase"/>
    <property type="match status" value="1"/>
</dbReference>
<dbReference type="EMBL" id="QOKY01000126">
    <property type="protein sequence ID" value="RMZ57718.1"/>
    <property type="molecule type" value="Genomic_DNA"/>
</dbReference>
<sequence length="146" mass="16016">MLDLDQQQAFLELVGALARKSTIGIHLSGSQLRLPELDTRVLEAGTPQLVAPLHFDQEDWACCVARTGIGIRIASLLDMVHRGTDQGRLDDEAESLAHAIQRLVRDPGVAQRCREMEQTLRGEDGVRAALRVIERLLAEGSRVADG</sequence>
<evidence type="ECO:0000313" key="2">
    <source>
        <dbReference type="Proteomes" id="UP000279271"/>
    </source>
</evidence>
<proteinExistence type="predicted"/>